<dbReference type="Proteomes" id="UP001207654">
    <property type="component" value="Unassembled WGS sequence"/>
</dbReference>
<name>A0ABT3ZYQ0_9BACT</name>
<reference evidence="1 2" key="1">
    <citation type="submission" date="2022-11" db="EMBL/GenBank/DDBJ databases">
        <title>Minimal conservation of predation-associated metabolite biosynthetic gene clusters underscores biosynthetic potential of Myxococcota including descriptions for ten novel species: Archangium lansinium sp. nov., Myxococcus landrumus sp. nov., Nannocystis bai.</title>
        <authorList>
            <person name="Ahearne A."/>
            <person name="Stevens C."/>
            <person name="Phillips K."/>
        </authorList>
    </citation>
    <scope>NUCLEOTIDE SEQUENCE [LARGE SCALE GENOMIC DNA]</scope>
    <source>
        <strain evidence="1 2">MIWBW</strain>
    </source>
</reference>
<comment type="caution">
    <text evidence="1">The sequence shown here is derived from an EMBL/GenBank/DDBJ whole genome shotgun (WGS) entry which is preliminary data.</text>
</comment>
<dbReference type="EMBL" id="JAPNKA010000001">
    <property type="protein sequence ID" value="MCY1074525.1"/>
    <property type="molecule type" value="Genomic_DNA"/>
</dbReference>
<evidence type="ECO:0000313" key="1">
    <source>
        <dbReference type="EMBL" id="MCY1074525.1"/>
    </source>
</evidence>
<evidence type="ECO:0000313" key="2">
    <source>
        <dbReference type="Proteomes" id="UP001207654"/>
    </source>
</evidence>
<keyword evidence="2" id="KW-1185">Reference proteome</keyword>
<organism evidence="1 2">
    <name type="scientific">Archangium lansingense</name>
    <dbReference type="NCBI Taxonomy" id="2995310"/>
    <lineage>
        <taxon>Bacteria</taxon>
        <taxon>Pseudomonadati</taxon>
        <taxon>Myxococcota</taxon>
        <taxon>Myxococcia</taxon>
        <taxon>Myxococcales</taxon>
        <taxon>Cystobacterineae</taxon>
        <taxon>Archangiaceae</taxon>
        <taxon>Archangium</taxon>
    </lineage>
</organism>
<protein>
    <recommendedName>
        <fullName evidence="3">Lipoprotein</fullName>
    </recommendedName>
</protein>
<dbReference type="PROSITE" id="PS51257">
    <property type="entry name" value="PROKAR_LIPOPROTEIN"/>
    <property type="match status" value="1"/>
</dbReference>
<sequence>MNRRLLRSSLLLTALVLGGCPGGPEETENPNNGEASLSGSLAFEVKSAQVKARTLPDGGPDYSRLDIGMTSMDVSCEQLGSPIKGPGWGLALEARRPSGTPAKGTFESTGSNIYRLQFNPDGGEPLGVDWLGGSFTVQFDADPAAGVTGTLDLTSEDGGTLQGSFKATYCGTH</sequence>
<gene>
    <name evidence="1" type="ORF">OV287_08495</name>
</gene>
<accession>A0ABT3ZYQ0</accession>
<evidence type="ECO:0008006" key="3">
    <source>
        <dbReference type="Google" id="ProtNLM"/>
    </source>
</evidence>
<dbReference type="RefSeq" id="WP_267533487.1">
    <property type="nucleotide sequence ID" value="NZ_JAPNKA010000001.1"/>
</dbReference>
<proteinExistence type="predicted"/>